<evidence type="ECO:0000256" key="1">
    <source>
        <dbReference type="SAM" id="Coils"/>
    </source>
</evidence>
<dbReference type="EMBL" id="JAUKTV010000002">
    <property type="protein sequence ID" value="KAK0744529.1"/>
    <property type="molecule type" value="Genomic_DNA"/>
</dbReference>
<dbReference type="Proteomes" id="UP001172159">
    <property type="component" value="Unassembled WGS sequence"/>
</dbReference>
<proteinExistence type="predicted"/>
<gene>
    <name evidence="3" type="ORF">B0T21DRAFT_357952</name>
</gene>
<sequence>MVVLDSGSNVCPAEKEETSLNRKPKTNHRANRRRVKQREARQSWRKSAREDSERSVALWAWVTSLAASNEGRLITSASEPDDKGDNVPLKSKRYRPGPNERSVKFCFRMSIGNVPWIHPSRDPASKLHNDYRVLAAGTHGLTLEDLGRLEEKLTHQLKVVEIHLRRLTELCESFAGSLAKFYADFKTGIVYDSEPLRQGIPELSDLVLQLEQRRAILKEEMKRLKISREWRDGDQEREPILPTGAYYLCDEDYLEERTPNRGSVPQQAPLSYYGEGITVWPDSTFQPDTFFIYVEQEE</sequence>
<name>A0AA40ES75_9PEZI</name>
<keyword evidence="4" id="KW-1185">Reference proteome</keyword>
<dbReference type="AlphaFoldDB" id="A0AA40ES75"/>
<comment type="caution">
    <text evidence="3">The sequence shown here is derived from an EMBL/GenBank/DDBJ whole genome shotgun (WGS) entry which is preliminary data.</text>
</comment>
<feature type="region of interest" description="Disordered" evidence="2">
    <location>
        <begin position="73"/>
        <end position="96"/>
    </location>
</feature>
<evidence type="ECO:0000256" key="2">
    <source>
        <dbReference type="SAM" id="MobiDB-lite"/>
    </source>
</evidence>
<feature type="compositionally biased region" description="Basic residues" evidence="2">
    <location>
        <begin position="22"/>
        <end position="36"/>
    </location>
</feature>
<protein>
    <submittedName>
        <fullName evidence="3">Uncharacterized protein</fullName>
    </submittedName>
</protein>
<evidence type="ECO:0000313" key="4">
    <source>
        <dbReference type="Proteomes" id="UP001172159"/>
    </source>
</evidence>
<evidence type="ECO:0000313" key="3">
    <source>
        <dbReference type="EMBL" id="KAK0744529.1"/>
    </source>
</evidence>
<organism evidence="3 4">
    <name type="scientific">Apiosordaria backusii</name>
    <dbReference type="NCBI Taxonomy" id="314023"/>
    <lineage>
        <taxon>Eukaryota</taxon>
        <taxon>Fungi</taxon>
        <taxon>Dikarya</taxon>
        <taxon>Ascomycota</taxon>
        <taxon>Pezizomycotina</taxon>
        <taxon>Sordariomycetes</taxon>
        <taxon>Sordariomycetidae</taxon>
        <taxon>Sordariales</taxon>
        <taxon>Lasiosphaeriaceae</taxon>
        <taxon>Apiosordaria</taxon>
    </lineage>
</organism>
<keyword evidence="1" id="KW-0175">Coiled coil</keyword>
<feature type="coiled-coil region" evidence="1">
    <location>
        <begin position="200"/>
        <end position="227"/>
    </location>
</feature>
<feature type="compositionally biased region" description="Basic and acidic residues" evidence="2">
    <location>
        <begin position="37"/>
        <end position="48"/>
    </location>
</feature>
<reference evidence="3" key="1">
    <citation type="submission" date="2023-06" db="EMBL/GenBank/DDBJ databases">
        <title>Genome-scale phylogeny and comparative genomics of the fungal order Sordariales.</title>
        <authorList>
            <consortium name="Lawrence Berkeley National Laboratory"/>
            <person name="Hensen N."/>
            <person name="Bonometti L."/>
            <person name="Westerberg I."/>
            <person name="Brannstrom I.O."/>
            <person name="Guillou S."/>
            <person name="Cros-Aarteil S."/>
            <person name="Calhoun S."/>
            <person name="Haridas S."/>
            <person name="Kuo A."/>
            <person name="Mondo S."/>
            <person name="Pangilinan J."/>
            <person name="Riley R."/>
            <person name="Labutti K."/>
            <person name="Andreopoulos B."/>
            <person name="Lipzen A."/>
            <person name="Chen C."/>
            <person name="Yanf M."/>
            <person name="Daum C."/>
            <person name="Ng V."/>
            <person name="Clum A."/>
            <person name="Steindorff A."/>
            <person name="Ohm R."/>
            <person name="Martin F."/>
            <person name="Silar P."/>
            <person name="Natvig D."/>
            <person name="Lalanne C."/>
            <person name="Gautier V."/>
            <person name="Ament-Velasquez S.L."/>
            <person name="Kruys A."/>
            <person name="Hutchinson M.I."/>
            <person name="Powell A.J."/>
            <person name="Barry K."/>
            <person name="Miller A.N."/>
            <person name="Grigoriev I.V."/>
            <person name="Debuchy R."/>
            <person name="Gladieux P."/>
            <person name="Thoren M.H."/>
            <person name="Johannesson H."/>
        </authorList>
    </citation>
    <scope>NUCLEOTIDE SEQUENCE</scope>
    <source>
        <strain evidence="3">CBS 540.89</strain>
    </source>
</reference>
<accession>A0AA40ES75</accession>
<feature type="region of interest" description="Disordered" evidence="2">
    <location>
        <begin position="1"/>
        <end position="48"/>
    </location>
</feature>